<dbReference type="STRING" id="288004.AL038_06580"/>
<organism evidence="1 2">
    <name type="scientific">Beggiatoa leptomitoformis</name>
    <dbReference type="NCBI Taxonomy" id="288004"/>
    <lineage>
        <taxon>Bacteria</taxon>
        <taxon>Pseudomonadati</taxon>
        <taxon>Pseudomonadota</taxon>
        <taxon>Gammaproteobacteria</taxon>
        <taxon>Thiotrichales</taxon>
        <taxon>Thiotrichaceae</taxon>
        <taxon>Beggiatoa</taxon>
    </lineage>
</organism>
<gene>
    <name evidence="1" type="ORF">BLE401_17725</name>
</gene>
<dbReference type="PIRSF" id="PIRSF012318">
    <property type="entry name" value="UCP012318"/>
    <property type="match status" value="1"/>
</dbReference>
<keyword evidence="2" id="KW-1185">Reference proteome</keyword>
<dbReference type="SUPFAM" id="SSF47240">
    <property type="entry name" value="Ferritin-like"/>
    <property type="match status" value="1"/>
</dbReference>
<sequence length="265" mass="29688">MNHTLFSAAYNCLQATDPAVKIQLSRVTAEQWHTGQLSLLDDTPVLPITMAGHPPQLKLVHPRAVPKRKMQTPEGQIALLHAIAHIEFNAINLAWDAVYRFRQLPCAFYADWIKVAVEEAYHYELLSIELAKRGCCYGDLPAHSGLWDMAVETAEDVLVRMALVPRVLEARGLDASPYIIQRLQQAGSADLVTILQIILHDEIGHVAIGTRWFQHFCAERGLLPTETFLQLLKKHYTGKIHAPFNTVARLAAGFSTEELSLLEQL</sequence>
<dbReference type="InterPro" id="IPR011197">
    <property type="entry name" value="UCP012318"/>
</dbReference>
<dbReference type="InterPro" id="IPR007402">
    <property type="entry name" value="DUF455"/>
</dbReference>
<evidence type="ECO:0000313" key="2">
    <source>
        <dbReference type="Proteomes" id="UP000234271"/>
    </source>
</evidence>
<protein>
    <submittedName>
        <fullName evidence="1">DUF455 family protein</fullName>
    </submittedName>
</protein>
<dbReference type="PANTHER" id="PTHR42782:SF4">
    <property type="entry name" value="DUF455 DOMAIN-CONTAINING PROTEIN"/>
    <property type="match status" value="1"/>
</dbReference>
<reference evidence="2" key="1">
    <citation type="submission" date="2016-12" db="EMBL/GenBank/DDBJ databases">
        <title>Complete Genome Sequence of Beggiatoa leptomitiformis D-401.</title>
        <authorList>
            <person name="Fomenkov A."/>
            <person name="Vincze T."/>
            <person name="Grabovich M."/>
            <person name="Anton B.P."/>
            <person name="Dubinina G."/>
            <person name="Orlova M."/>
            <person name="Belousova E."/>
            <person name="Roberts R.J."/>
        </authorList>
    </citation>
    <scope>NUCLEOTIDE SEQUENCE [LARGE SCALE GENOMIC DNA]</scope>
    <source>
        <strain evidence="2">D-401</strain>
    </source>
</reference>
<dbReference type="RefSeq" id="WP_062155392.1">
    <property type="nucleotide sequence ID" value="NZ_CP012373.2"/>
</dbReference>
<dbReference type="Pfam" id="PF04305">
    <property type="entry name" value="DUF455"/>
    <property type="match status" value="1"/>
</dbReference>
<dbReference type="CDD" id="cd00657">
    <property type="entry name" value="Ferritin_like"/>
    <property type="match status" value="1"/>
</dbReference>
<dbReference type="Proteomes" id="UP000234271">
    <property type="component" value="Chromosome"/>
</dbReference>
<dbReference type="KEGG" id="blep:AL038_06580"/>
<dbReference type="OrthoDB" id="9778629at2"/>
<dbReference type="PANTHER" id="PTHR42782">
    <property type="entry name" value="SI:CH73-314G15.3"/>
    <property type="match status" value="1"/>
</dbReference>
<dbReference type="EMBL" id="CP018889">
    <property type="protein sequence ID" value="AUI70699.1"/>
    <property type="molecule type" value="Genomic_DNA"/>
</dbReference>
<name>A0A2N9YJN5_9GAMM</name>
<proteinExistence type="predicted"/>
<dbReference type="InterPro" id="IPR009078">
    <property type="entry name" value="Ferritin-like_SF"/>
</dbReference>
<dbReference type="AlphaFoldDB" id="A0A2N9YJN5"/>
<accession>A0A2N9YJN5</accession>
<evidence type="ECO:0000313" key="1">
    <source>
        <dbReference type="EMBL" id="AUI70699.1"/>
    </source>
</evidence>